<dbReference type="Pfam" id="PF01370">
    <property type="entry name" value="Epimerase"/>
    <property type="match status" value="1"/>
</dbReference>
<feature type="domain" description="NAD-dependent epimerase/dehydratase" evidence="1">
    <location>
        <begin position="3"/>
        <end position="236"/>
    </location>
</feature>
<proteinExistence type="predicted"/>
<reference evidence="2" key="1">
    <citation type="submission" date="2019-09" db="EMBL/GenBank/DDBJ databases">
        <title>Characterisation of the sponge microbiome using genome-centric metagenomics.</title>
        <authorList>
            <person name="Engelberts J.P."/>
            <person name="Robbins S.J."/>
            <person name="De Goeij J.M."/>
            <person name="Aranda M."/>
            <person name="Bell S.C."/>
            <person name="Webster N.S."/>
        </authorList>
    </citation>
    <scope>NUCLEOTIDE SEQUENCE</scope>
    <source>
        <strain evidence="2">SB0662_bin_9</strain>
    </source>
</reference>
<dbReference type="InterPro" id="IPR036291">
    <property type="entry name" value="NAD(P)-bd_dom_sf"/>
</dbReference>
<dbReference type="SUPFAM" id="SSF51735">
    <property type="entry name" value="NAD(P)-binding Rossmann-fold domains"/>
    <property type="match status" value="1"/>
</dbReference>
<comment type="caution">
    <text evidence="2">The sequence shown here is derived from an EMBL/GenBank/DDBJ whole genome shotgun (WGS) entry which is preliminary data.</text>
</comment>
<dbReference type="PANTHER" id="PTHR43245">
    <property type="entry name" value="BIFUNCTIONAL POLYMYXIN RESISTANCE PROTEIN ARNA"/>
    <property type="match status" value="1"/>
</dbReference>
<dbReference type="EMBL" id="VXPY01000052">
    <property type="protein sequence ID" value="MYD90208.1"/>
    <property type="molecule type" value="Genomic_DNA"/>
</dbReference>
<sequence>MRALVTGGAGFLGLHLANRLHTLGWPVRVLDDLSNGQPEFLDRSIPLQEGDVNDLPLLWRLLKNVDVVFHLAALANVPESVHYPRAYNTVNTGGTVALLEACRDVGVRRVILASSATVYGAQSRQPVSEDAPLKPGVPYAVSKVAAENYLFSIAGLNGFEAVALRIFNTYGPWQPVPHAHAPVIPRFMHDTLNRRSVVIFGDGHQTRDFIYIDDVVRALVLAAEKPGIHGHVLNIGSGCETTINELVGLIGKTVGRKPHVLRNQDTAAGVSRLVADMSKARRVLDFKPRVSLRDGLQRFHELEPAFQG</sequence>
<evidence type="ECO:0000313" key="2">
    <source>
        <dbReference type="EMBL" id="MYD90208.1"/>
    </source>
</evidence>
<dbReference type="InterPro" id="IPR001509">
    <property type="entry name" value="Epimerase_deHydtase"/>
</dbReference>
<dbReference type="Gene3D" id="3.90.25.10">
    <property type="entry name" value="UDP-galactose 4-epimerase, domain 1"/>
    <property type="match status" value="1"/>
</dbReference>
<dbReference type="InterPro" id="IPR050177">
    <property type="entry name" value="Lipid_A_modif_metabolic_enz"/>
</dbReference>
<protein>
    <submittedName>
        <fullName evidence="2">NAD-dependent epimerase/dehydratase family protein</fullName>
    </submittedName>
</protein>
<dbReference type="Gene3D" id="3.40.50.720">
    <property type="entry name" value="NAD(P)-binding Rossmann-like Domain"/>
    <property type="match status" value="1"/>
</dbReference>
<evidence type="ECO:0000259" key="1">
    <source>
        <dbReference type="Pfam" id="PF01370"/>
    </source>
</evidence>
<name>A0A6B1DSE2_9CHLR</name>
<accession>A0A6B1DSE2</accession>
<gene>
    <name evidence="2" type="ORF">F4Y08_07700</name>
</gene>
<dbReference type="AlphaFoldDB" id="A0A6B1DSE2"/>
<organism evidence="2">
    <name type="scientific">Caldilineaceae bacterium SB0662_bin_9</name>
    <dbReference type="NCBI Taxonomy" id="2605258"/>
    <lineage>
        <taxon>Bacteria</taxon>
        <taxon>Bacillati</taxon>
        <taxon>Chloroflexota</taxon>
        <taxon>Caldilineae</taxon>
        <taxon>Caldilineales</taxon>
        <taxon>Caldilineaceae</taxon>
    </lineage>
</organism>
<dbReference type="PANTHER" id="PTHR43245:SF13">
    <property type="entry name" value="UDP-D-APIOSE_UDP-D-XYLOSE SYNTHASE 2"/>
    <property type="match status" value="1"/>
</dbReference>